<comment type="caution">
    <text evidence="12">The sequence shown here is derived from an EMBL/GenBank/DDBJ whole genome shotgun (WGS) entry which is preliminary data.</text>
</comment>
<feature type="domain" description="Cytidyltransferase-like" evidence="11">
    <location>
        <begin position="36"/>
        <end position="192"/>
    </location>
</feature>
<evidence type="ECO:0000313" key="13">
    <source>
        <dbReference type="Proteomes" id="UP000824106"/>
    </source>
</evidence>
<dbReference type="PANTHER" id="PTHR39321">
    <property type="entry name" value="NICOTINATE-NUCLEOTIDE ADENYLYLTRANSFERASE-RELATED"/>
    <property type="match status" value="1"/>
</dbReference>
<dbReference type="SUPFAM" id="SSF52374">
    <property type="entry name" value="Nucleotidylyl transferase"/>
    <property type="match status" value="1"/>
</dbReference>
<name>A0A9D2JXJ4_9LACT</name>
<reference evidence="12" key="2">
    <citation type="submission" date="2021-04" db="EMBL/GenBank/DDBJ databases">
        <authorList>
            <person name="Gilroy R."/>
        </authorList>
    </citation>
    <scope>NUCLEOTIDE SEQUENCE</scope>
    <source>
        <strain evidence="12">CHK169-4300</strain>
    </source>
</reference>
<dbReference type="CDD" id="cd02165">
    <property type="entry name" value="NMNAT"/>
    <property type="match status" value="1"/>
</dbReference>
<keyword evidence="7 10" id="KW-0067">ATP-binding</keyword>
<evidence type="ECO:0000259" key="11">
    <source>
        <dbReference type="Pfam" id="PF01467"/>
    </source>
</evidence>
<dbReference type="Gene3D" id="3.40.50.620">
    <property type="entry name" value="HUPs"/>
    <property type="match status" value="1"/>
</dbReference>
<dbReference type="NCBIfam" id="TIGR00125">
    <property type="entry name" value="cyt_tran_rel"/>
    <property type="match status" value="1"/>
</dbReference>
<evidence type="ECO:0000256" key="10">
    <source>
        <dbReference type="HAMAP-Rule" id="MF_00244"/>
    </source>
</evidence>
<sequence>MNGKERKGLSKQSSVILEPEILIEEIRTSKREKVGILGGTYNPPHMGHLVMADQVMDQLDLDKILFMPTAQPPHSSVEKKTISSDIRVEMLKLAIQDHPAFDMELYEVKAGGKNYTYDTMKALIDLYPAVDFYFIIGGDMISDLPTWYKIDELVQLVQFVGVKRPGFEKESEYPIIMVDTPTLDISSSFIRRKVATGGSIKYLVPKAVQEFIEKEGLYKNDK</sequence>
<dbReference type="AlphaFoldDB" id="A0A9D2JXJ4"/>
<keyword evidence="3 10" id="KW-0662">Pyridine nucleotide biosynthesis</keyword>
<evidence type="ECO:0000256" key="4">
    <source>
        <dbReference type="ARBA" id="ARBA00022679"/>
    </source>
</evidence>
<gene>
    <name evidence="10" type="primary">nadD</name>
    <name evidence="12" type="ORF">H9808_00600</name>
</gene>
<comment type="pathway">
    <text evidence="2 10">Cofactor biosynthesis; NAD(+) biosynthesis; deamido-NAD(+) from nicotinate D-ribonucleotide: step 1/1.</text>
</comment>
<keyword evidence="8 10" id="KW-0520">NAD</keyword>
<dbReference type="InterPro" id="IPR005248">
    <property type="entry name" value="NadD/NMNAT"/>
</dbReference>
<dbReference type="EC" id="2.7.7.18" evidence="10"/>
<dbReference type="Pfam" id="PF01467">
    <property type="entry name" value="CTP_transf_like"/>
    <property type="match status" value="1"/>
</dbReference>
<comment type="similarity">
    <text evidence="10">Belongs to the NadD family.</text>
</comment>
<comment type="catalytic activity">
    <reaction evidence="9 10">
        <text>nicotinate beta-D-ribonucleotide + ATP + H(+) = deamido-NAD(+) + diphosphate</text>
        <dbReference type="Rhea" id="RHEA:22860"/>
        <dbReference type="ChEBI" id="CHEBI:15378"/>
        <dbReference type="ChEBI" id="CHEBI:30616"/>
        <dbReference type="ChEBI" id="CHEBI:33019"/>
        <dbReference type="ChEBI" id="CHEBI:57502"/>
        <dbReference type="ChEBI" id="CHEBI:58437"/>
        <dbReference type="EC" id="2.7.7.18"/>
    </reaction>
</comment>
<evidence type="ECO:0000256" key="7">
    <source>
        <dbReference type="ARBA" id="ARBA00022840"/>
    </source>
</evidence>
<dbReference type="Proteomes" id="UP000824106">
    <property type="component" value="Unassembled WGS sequence"/>
</dbReference>
<evidence type="ECO:0000256" key="9">
    <source>
        <dbReference type="ARBA" id="ARBA00048721"/>
    </source>
</evidence>
<evidence type="ECO:0000313" key="12">
    <source>
        <dbReference type="EMBL" id="HIZ70268.1"/>
    </source>
</evidence>
<evidence type="ECO:0000256" key="2">
    <source>
        <dbReference type="ARBA" id="ARBA00005019"/>
    </source>
</evidence>
<dbReference type="NCBIfam" id="NF000841">
    <property type="entry name" value="PRK00071.1-4"/>
    <property type="match status" value="1"/>
</dbReference>
<reference evidence="12" key="1">
    <citation type="journal article" date="2021" name="PeerJ">
        <title>Extensive microbial diversity within the chicken gut microbiome revealed by metagenomics and culture.</title>
        <authorList>
            <person name="Gilroy R."/>
            <person name="Ravi A."/>
            <person name="Getino M."/>
            <person name="Pursley I."/>
            <person name="Horton D.L."/>
            <person name="Alikhan N.F."/>
            <person name="Baker D."/>
            <person name="Gharbi K."/>
            <person name="Hall N."/>
            <person name="Watson M."/>
            <person name="Adriaenssens E.M."/>
            <person name="Foster-Nyarko E."/>
            <person name="Jarju S."/>
            <person name="Secka A."/>
            <person name="Antonio M."/>
            <person name="Oren A."/>
            <person name="Chaudhuri R.R."/>
            <person name="La Ragione R."/>
            <person name="Hildebrand F."/>
            <person name="Pallen M.J."/>
        </authorList>
    </citation>
    <scope>NUCLEOTIDE SEQUENCE</scope>
    <source>
        <strain evidence="12">CHK169-4300</strain>
    </source>
</reference>
<dbReference type="PANTHER" id="PTHR39321:SF3">
    <property type="entry name" value="PHOSPHOPANTETHEINE ADENYLYLTRANSFERASE"/>
    <property type="match status" value="1"/>
</dbReference>
<dbReference type="NCBIfam" id="TIGR00482">
    <property type="entry name" value="nicotinate (nicotinamide) nucleotide adenylyltransferase"/>
    <property type="match status" value="1"/>
</dbReference>
<keyword evidence="6 10" id="KW-0547">Nucleotide-binding</keyword>
<dbReference type="InterPro" id="IPR014729">
    <property type="entry name" value="Rossmann-like_a/b/a_fold"/>
</dbReference>
<evidence type="ECO:0000256" key="8">
    <source>
        <dbReference type="ARBA" id="ARBA00023027"/>
    </source>
</evidence>
<evidence type="ECO:0000256" key="6">
    <source>
        <dbReference type="ARBA" id="ARBA00022741"/>
    </source>
</evidence>
<organism evidence="12 13">
    <name type="scientific">Candidatus Atopostipes pullistercoris</name>
    <dbReference type="NCBI Taxonomy" id="2838467"/>
    <lineage>
        <taxon>Bacteria</taxon>
        <taxon>Bacillati</taxon>
        <taxon>Bacillota</taxon>
        <taxon>Bacilli</taxon>
        <taxon>Lactobacillales</taxon>
        <taxon>Carnobacteriaceae</taxon>
        <taxon>Atopostipes</taxon>
    </lineage>
</organism>
<dbReference type="HAMAP" id="MF_00244">
    <property type="entry name" value="NaMN_adenylyltr"/>
    <property type="match status" value="1"/>
</dbReference>
<dbReference type="GO" id="GO:0009435">
    <property type="term" value="P:NAD+ biosynthetic process"/>
    <property type="evidence" value="ECO:0007669"/>
    <property type="project" value="UniProtKB-UniRule"/>
</dbReference>
<dbReference type="GO" id="GO:0005524">
    <property type="term" value="F:ATP binding"/>
    <property type="evidence" value="ECO:0007669"/>
    <property type="project" value="UniProtKB-KW"/>
</dbReference>
<dbReference type="InterPro" id="IPR004821">
    <property type="entry name" value="Cyt_trans-like"/>
</dbReference>
<evidence type="ECO:0000256" key="5">
    <source>
        <dbReference type="ARBA" id="ARBA00022695"/>
    </source>
</evidence>
<keyword evidence="4 10" id="KW-0808">Transferase</keyword>
<evidence type="ECO:0000256" key="1">
    <source>
        <dbReference type="ARBA" id="ARBA00002324"/>
    </source>
</evidence>
<dbReference type="EMBL" id="DXAZ01000008">
    <property type="protein sequence ID" value="HIZ70268.1"/>
    <property type="molecule type" value="Genomic_DNA"/>
</dbReference>
<keyword evidence="5 10" id="KW-0548">Nucleotidyltransferase</keyword>
<dbReference type="GO" id="GO:0004515">
    <property type="term" value="F:nicotinate-nucleotide adenylyltransferase activity"/>
    <property type="evidence" value="ECO:0007669"/>
    <property type="project" value="UniProtKB-UniRule"/>
</dbReference>
<protein>
    <recommendedName>
        <fullName evidence="10">Probable nicotinate-nucleotide adenylyltransferase</fullName>
        <ecNumber evidence="10">2.7.7.18</ecNumber>
    </recommendedName>
    <alternativeName>
        <fullName evidence="10">Deamido-NAD(+) diphosphorylase</fullName>
    </alternativeName>
    <alternativeName>
        <fullName evidence="10">Deamido-NAD(+) pyrophosphorylase</fullName>
    </alternativeName>
    <alternativeName>
        <fullName evidence="10">Nicotinate mononucleotide adenylyltransferase</fullName>
        <shortName evidence="10">NaMN adenylyltransferase</shortName>
    </alternativeName>
</protein>
<proteinExistence type="inferred from homology"/>
<dbReference type="NCBIfam" id="NF000840">
    <property type="entry name" value="PRK00071.1-3"/>
    <property type="match status" value="1"/>
</dbReference>
<evidence type="ECO:0000256" key="3">
    <source>
        <dbReference type="ARBA" id="ARBA00022642"/>
    </source>
</evidence>
<comment type="function">
    <text evidence="1 10">Catalyzes the reversible adenylation of nicotinate mononucleotide (NaMN) to nicotinic acid adenine dinucleotide (NaAD).</text>
</comment>
<accession>A0A9D2JXJ4</accession>